<dbReference type="EMBL" id="BMPZ01000003">
    <property type="protein sequence ID" value="GGI79258.1"/>
    <property type="molecule type" value="Genomic_DNA"/>
</dbReference>
<comment type="caution">
    <text evidence="2">The sequence shown here is derived from an EMBL/GenBank/DDBJ whole genome shotgun (WGS) entry which is preliminary data.</text>
</comment>
<proteinExistence type="predicted"/>
<evidence type="ECO:0000259" key="1">
    <source>
        <dbReference type="Pfam" id="PF23500"/>
    </source>
</evidence>
<keyword evidence="3" id="KW-1185">Reference proteome</keyword>
<dbReference type="AlphaFoldDB" id="A0A917N929"/>
<dbReference type="InterPro" id="IPR011041">
    <property type="entry name" value="Quinoprot_gluc/sorb_DH_b-prop"/>
</dbReference>
<dbReference type="InterPro" id="IPR055557">
    <property type="entry name" value="DUF7133"/>
</dbReference>
<dbReference type="Gene3D" id="2.120.10.30">
    <property type="entry name" value="TolB, C-terminal domain"/>
    <property type="match status" value="1"/>
</dbReference>
<dbReference type="PANTHER" id="PTHR33546">
    <property type="entry name" value="LARGE, MULTIFUNCTIONAL SECRETED PROTEIN-RELATED"/>
    <property type="match status" value="1"/>
</dbReference>
<dbReference type="Pfam" id="PF23500">
    <property type="entry name" value="DUF7133"/>
    <property type="match status" value="1"/>
</dbReference>
<reference evidence="2" key="1">
    <citation type="journal article" date="2014" name="Int. J. Syst. Evol. Microbiol.">
        <title>Complete genome sequence of Corynebacterium casei LMG S-19264T (=DSM 44701T), isolated from a smear-ripened cheese.</title>
        <authorList>
            <consortium name="US DOE Joint Genome Institute (JGI-PGF)"/>
            <person name="Walter F."/>
            <person name="Albersmeier A."/>
            <person name="Kalinowski J."/>
            <person name="Ruckert C."/>
        </authorList>
    </citation>
    <scope>NUCLEOTIDE SEQUENCE</scope>
    <source>
        <strain evidence="2">JCM 30804</strain>
    </source>
</reference>
<dbReference type="Proteomes" id="UP000613743">
    <property type="component" value="Unassembled WGS sequence"/>
</dbReference>
<feature type="domain" description="DUF7133" evidence="1">
    <location>
        <begin position="35"/>
        <end position="356"/>
    </location>
</feature>
<dbReference type="InterPro" id="IPR011042">
    <property type="entry name" value="6-blade_b-propeller_TolB-like"/>
</dbReference>
<sequence>MFNVWQCHKSIKQGLATLPLFFCAAFVVTAQPMVTVTKGFGLALYASDLGDAKQLAIGDKGTLFVGSHKSGKIVALVDSNQDGRVDKRYVIAKGLEYPEAIAFHDGALYVAEEDRVIRFVDIEQRLRRPGRAKEVYSRLPERAKKSTRALRFGPDGRLYVAIGVPCNVCEAEAPFGSILAINVRTGASEQVAMGIRQVSGFDWSPEDKQLWFADMSRDWMGDNLPPDEINRIERIGAHYGFPYIHAKNVVEPAYEKPTGLKVEAPEYELPAHVAPMGLHFYRGESFPERYHGQMFIAENGSWNRSSKVGYQVVMLTLKDNQVVQRETVVSFLDGEFPVARPHSILTAPDGAMFISDDLKGNVYRLFYKGIEPSADAEDLEE</sequence>
<dbReference type="PANTHER" id="PTHR33546:SF1">
    <property type="entry name" value="LARGE, MULTIFUNCTIONAL SECRETED PROTEIN"/>
    <property type="match status" value="1"/>
</dbReference>
<evidence type="ECO:0000313" key="3">
    <source>
        <dbReference type="Proteomes" id="UP000613743"/>
    </source>
</evidence>
<dbReference type="SUPFAM" id="SSF50952">
    <property type="entry name" value="Soluble quinoprotein glucose dehydrogenase"/>
    <property type="match status" value="1"/>
</dbReference>
<name>A0A917N929_9GAMM</name>
<protein>
    <submittedName>
        <fullName evidence="2">L-sorbosone dehydrogenase</fullName>
    </submittedName>
</protein>
<accession>A0A917N929</accession>
<evidence type="ECO:0000313" key="2">
    <source>
        <dbReference type="EMBL" id="GGI79258.1"/>
    </source>
</evidence>
<organism evidence="2 3">
    <name type="scientific">Shewanella gelidii</name>
    <dbReference type="NCBI Taxonomy" id="1642821"/>
    <lineage>
        <taxon>Bacteria</taxon>
        <taxon>Pseudomonadati</taxon>
        <taxon>Pseudomonadota</taxon>
        <taxon>Gammaproteobacteria</taxon>
        <taxon>Alteromonadales</taxon>
        <taxon>Shewanellaceae</taxon>
        <taxon>Shewanella</taxon>
    </lineage>
</organism>
<reference evidence="2" key="2">
    <citation type="submission" date="2020-09" db="EMBL/GenBank/DDBJ databases">
        <authorList>
            <person name="Sun Q."/>
            <person name="Ohkuma M."/>
        </authorList>
    </citation>
    <scope>NUCLEOTIDE SEQUENCE</scope>
    <source>
        <strain evidence="2">JCM 30804</strain>
    </source>
</reference>
<gene>
    <name evidence="2" type="ORF">GCM10009332_15770</name>
</gene>